<feature type="compositionally biased region" description="Basic and acidic residues" evidence="1">
    <location>
        <begin position="47"/>
        <end position="60"/>
    </location>
</feature>
<organism evidence="2 3">
    <name type="scientific">Vespula pensylvanica</name>
    <name type="common">Western yellow jacket</name>
    <name type="synonym">Wasp</name>
    <dbReference type="NCBI Taxonomy" id="30213"/>
    <lineage>
        <taxon>Eukaryota</taxon>
        <taxon>Metazoa</taxon>
        <taxon>Ecdysozoa</taxon>
        <taxon>Arthropoda</taxon>
        <taxon>Hexapoda</taxon>
        <taxon>Insecta</taxon>
        <taxon>Pterygota</taxon>
        <taxon>Neoptera</taxon>
        <taxon>Endopterygota</taxon>
        <taxon>Hymenoptera</taxon>
        <taxon>Apocrita</taxon>
        <taxon>Aculeata</taxon>
        <taxon>Vespoidea</taxon>
        <taxon>Vespidae</taxon>
        <taxon>Vespinae</taxon>
        <taxon>Vespula</taxon>
    </lineage>
</organism>
<evidence type="ECO:0000313" key="3">
    <source>
        <dbReference type="Proteomes" id="UP000600918"/>
    </source>
</evidence>
<dbReference type="Proteomes" id="UP000600918">
    <property type="component" value="Unassembled WGS sequence"/>
</dbReference>
<name>A0A834U8C2_VESPE</name>
<sequence>METQALNVEDLFDALQFASLNSRVRKCVSEEPKKDEKMVGGSIGSGVRHEGDAKREERRFVEKRKRKL</sequence>
<evidence type="ECO:0000313" key="2">
    <source>
        <dbReference type="EMBL" id="KAF7421426.1"/>
    </source>
</evidence>
<keyword evidence="3" id="KW-1185">Reference proteome</keyword>
<accession>A0A834U8C2</accession>
<dbReference type="EMBL" id="JACSDY010000008">
    <property type="protein sequence ID" value="KAF7421426.1"/>
    <property type="molecule type" value="Genomic_DNA"/>
</dbReference>
<protein>
    <submittedName>
        <fullName evidence="2">Uncharacterized protein</fullName>
    </submittedName>
</protein>
<proteinExistence type="predicted"/>
<dbReference type="AlphaFoldDB" id="A0A834U8C2"/>
<feature type="region of interest" description="Disordered" evidence="1">
    <location>
        <begin position="35"/>
        <end position="68"/>
    </location>
</feature>
<reference evidence="2" key="1">
    <citation type="journal article" date="2020" name="G3 (Bethesda)">
        <title>High-Quality Assemblies for Three Invasive Social Wasps from the &lt;i&gt;Vespula&lt;/i&gt; Genus.</title>
        <authorList>
            <person name="Harrop T.W.R."/>
            <person name="Guhlin J."/>
            <person name="McLaughlin G.M."/>
            <person name="Permina E."/>
            <person name="Stockwell P."/>
            <person name="Gilligan J."/>
            <person name="Le Lec M.F."/>
            <person name="Gruber M.A.M."/>
            <person name="Quinn O."/>
            <person name="Lovegrove M."/>
            <person name="Duncan E.J."/>
            <person name="Remnant E.J."/>
            <person name="Van Eeckhoven J."/>
            <person name="Graham B."/>
            <person name="Knapp R.A."/>
            <person name="Langford K.W."/>
            <person name="Kronenberg Z."/>
            <person name="Press M.O."/>
            <person name="Eacker S.M."/>
            <person name="Wilson-Rankin E.E."/>
            <person name="Purcell J."/>
            <person name="Lester P.J."/>
            <person name="Dearden P.K."/>
        </authorList>
    </citation>
    <scope>NUCLEOTIDE SEQUENCE</scope>
    <source>
        <strain evidence="2">Volc-1</strain>
    </source>
</reference>
<gene>
    <name evidence="2" type="ORF">H0235_009262</name>
</gene>
<comment type="caution">
    <text evidence="2">The sequence shown here is derived from an EMBL/GenBank/DDBJ whole genome shotgun (WGS) entry which is preliminary data.</text>
</comment>
<evidence type="ECO:0000256" key="1">
    <source>
        <dbReference type="SAM" id="MobiDB-lite"/>
    </source>
</evidence>